<proteinExistence type="predicted"/>
<dbReference type="Proteomes" id="UP000366051">
    <property type="component" value="Chromosome"/>
</dbReference>
<dbReference type="AlphaFoldDB" id="A0A5Q2N3F3"/>
<evidence type="ECO:0000313" key="2">
    <source>
        <dbReference type="Proteomes" id="UP000366051"/>
    </source>
</evidence>
<keyword evidence="2" id="KW-1185">Reference proteome</keyword>
<sequence length="200" mass="23336">MLTYEDVWEELLNALEDSGLELFDIQHFIETGSCLREFRCFCQVPDATVHSELKTEIAFLWDARMTASSLYEPVETSKQFLEDTHNLKQVGPFKRSQLSGPILELEIKYYFPAKDFQWAGFLSRRVQSIISHMVEPQNSPEVNFEISVDSDQQVQIHRAYAIYRWPIQLDSYETHFDALGNEISRILEAMHHSGHFEESL</sequence>
<dbReference type="RefSeq" id="WP_153726340.1">
    <property type="nucleotide sequence ID" value="NZ_CP045875.1"/>
</dbReference>
<protein>
    <submittedName>
        <fullName evidence="1">Uncharacterized protein</fullName>
    </submittedName>
</protein>
<organism evidence="1 2">
    <name type="scientific">Heliorestis convoluta</name>
    <dbReference type="NCBI Taxonomy" id="356322"/>
    <lineage>
        <taxon>Bacteria</taxon>
        <taxon>Bacillati</taxon>
        <taxon>Bacillota</taxon>
        <taxon>Clostridia</taxon>
        <taxon>Eubacteriales</taxon>
        <taxon>Heliobacteriaceae</taxon>
        <taxon>Heliorestis</taxon>
    </lineage>
</organism>
<dbReference type="EMBL" id="CP045875">
    <property type="protein sequence ID" value="QGG49337.1"/>
    <property type="molecule type" value="Genomic_DNA"/>
</dbReference>
<gene>
    <name evidence="1" type="ORF">FTV88_3271</name>
</gene>
<name>A0A5Q2N3F3_9FIRM</name>
<accession>A0A5Q2N3F3</accession>
<dbReference type="OrthoDB" id="151183at2"/>
<reference evidence="2" key="1">
    <citation type="submission" date="2019-11" db="EMBL/GenBank/DDBJ databases">
        <title>Genome sequence of Heliorestis convoluta strain HH, an alkaliphilic and minimalistic phototrophic bacterium from a soda lake in Egypt.</title>
        <authorList>
            <person name="Dewey E.D."/>
            <person name="Stokes L.M."/>
            <person name="Burchell B.M."/>
            <person name="Shaffer K.N."/>
            <person name="Huntington A.M."/>
            <person name="Baker J.M."/>
            <person name="Nadendla S."/>
            <person name="Giglio M.G."/>
            <person name="Touchman J.W."/>
            <person name="Blankenship R.E."/>
            <person name="Madigan M.T."/>
            <person name="Sattley W.M."/>
        </authorList>
    </citation>
    <scope>NUCLEOTIDE SEQUENCE [LARGE SCALE GENOMIC DNA]</scope>
    <source>
        <strain evidence="2">HH</strain>
    </source>
</reference>
<dbReference type="KEGG" id="hcv:FTV88_3271"/>
<evidence type="ECO:0000313" key="1">
    <source>
        <dbReference type="EMBL" id="QGG49337.1"/>
    </source>
</evidence>